<dbReference type="Gene3D" id="1.10.8.10">
    <property type="entry name" value="DNA helicase RuvA subunit, C-terminal domain"/>
    <property type="match status" value="1"/>
</dbReference>
<keyword evidence="4" id="KW-1185">Reference proteome</keyword>
<dbReference type="EMBL" id="CAUEEQ010012658">
    <property type="protein sequence ID" value="CAJ0936683.1"/>
    <property type="molecule type" value="Genomic_DNA"/>
</dbReference>
<accession>A0ABN9LCB6</accession>
<dbReference type="PANTHER" id="PTHR10662:SF51">
    <property type="entry name" value="NUCLEAR RNA EXPORT FACTOR 1 ISOFORM X1"/>
    <property type="match status" value="1"/>
</dbReference>
<gene>
    <name evidence="3" type="ORF">RIMI_LOCUS6871283</name>
</gene>
<dbReference type="InterPro" id="IPR005637">
    <property type="entry name" value="TAP_C_dom"/>
</dbReference>
<dbReference type="SMART" id="SM00804">
    <property type="entry name" value="TAP_C"/>
    <property type="match status" value="1"/>
</dbReference>
<dbReference type="Gene3D" id="3.10.450.50">
    <property type="match status" value="1"/>
</dbReference>
<dbReference type="PANTHER" id="PTHR10662">
    <property type="entry name" value="NUCLEAR RNA EXPORT FACTOR"/>
    <property type="match status" value="1"/>
</dbReference>
<protein>
    <recommendedName>
        <fullName evidence="5">Nuclear RNA export factor 1</fullName>
    </recommendedName>
</protein>
<sequence length="163" mass="17720">MGLTTEGLSNANFCNRLHSADDVATPTLYIVRYIAGVLLLIKGSLVEGQSNDPVRAFTRVFIAVPGSDGGLLLVNDEQFIRNATTEEIRKAFATPAPTPSSSPVPVLATVPQDLVQAFSLFSSMNSEWSQKCLQDNGWDFEQAAQIFMKLKAEGKIPEIAFIN</sequence>
<dbReference type="PROSITE" id="PS51281">
    <property type="entry name" value="TAP_C"/>
    <property type="match status" value="1"/>
</dbReference>
<dbReference type="CDD" id="cd14342">
    <property type="entry name" value="UBA_TAP-C"/>
    <property type="match status" value="1"/>
</dbReference>
<evidence type="ECO:0000313" key="4">
    <source>
        <dbReference type="Proteomes" id="UP001176940"/>
    </source>
</evidence>
<evidence type="ECO:0008006" key="5">
    <source>
        <dbReference type="Google" id="ProtNLM"/>
    </source>
</evidence>
<proteinExistence type="predicted"/>
<reference evidence="3" key="1">
    <citation type="submission" date="2023-07" db="EMBL/GenBank/DDBJ databases">
        <authorList>
            <person name="Stuckert A."/>
        </authorList>
    </citation>
    <scope>NUCLEOTIDE SEQUENCE</scope>
</reference>
<dbReference type="PROSITE" id="PS50177">
    <property type="entry name" value="NTF2_DOMAIN"/>
    <property type="match status" value="1"/>
</dbReference>
<dbReference type="SUPFAM" id="SSF54427">
    <property type="entry name" value="NTF2-like"/>
    <property type="match status" value="1"/>
</dbReference>
<dbReference type="Pfam" id="PF03943">
    <property type="entry name" value="TAP_C"/>
    <property type="match status" value="1"/>
</dbReference>
<dbReference type="InterPro" id="IPR032710">
    <property type="entry name" value="NTF2-like_dom_sf"/>
</dbReference>
<dbReference type="SUPFAM" id="SSF46934">
    <property type="entry name" value="UBA-like"/>
    <property type="match status" value="1"/>
</dbReference>
<name>A0ABN9LCB6_9NEOB</name>
<dbReference type="InterPro" id="IPR030217">
    <property type="entry name" value="NXF_fam"/>
</dbReference>
<evidence type="ECO:0000313" key="3">
    <source>
        <dbReference type="EMBL" id="CAJ0936683.1"/>
    </source>
</evidence>
<dbReference type="Proteomes" id="UP001176940">
    <property type="component" value="Unassembled WGS sequence"/>
</dbReference>
<dbReference type="InterPro" id="IPR009060">
    <property type="entry name" value="UBA-like_sf"/>
</dbReference>
<evidence type="ECO:0000259" key="2">
    <source>
        <dbReference type="PROSITE" id="PS51281"/>
    </source>
</evidence>
<comment type="caution">
    <text evidence="3">The sequence shown here is derived from an EMBL/GenBank/DDBJ whole genome shotgun (WGS) entry which is preliminary data.</text>
</comment>
<organism evidence="3 4">
    <name type="scientific">Ranitomeya imitator</name>
    <name type="common">mimic poison frog</name>
    <dbReference type="NCBI Taxonomy" id="111125"/>
    <lineage>
        <taxon>Eukaryota</taxon>
        <taxon>Metazoa</taxon>
        <taxon>Chordata</taxon>
        <taxon>Craniata</taxon>
        <taxon>Vertebrata</taxon>
        <taxon>Euteleostomi</taxon>
        <taxon>Amphibia</taxon>
        <taxon>Batrachia</taxon>
        <taxon>Anura</taxon>
        <taxon>Neobatrachia</taxon>
        <taxon>Hyloidea</taxon>
        <taxon>Dendrobatidae</taxon>
        <taxon>Dendrobatinae</taxon>
        <taxon>Ranitomeya</taxon>
    </lineage>
</organism>
<feature type="domain" description="TAP-C" evidence="2">
    <location>
        <begin position="109"/>
        <end position="163"/>
    </location>
</feature>
<dbReference type="InterPro" id="IPR018222">
    <property type="entry name" value="Nuclear_transport_factor_2_euk"/>
</dbReference>
<evidence type="ECO:0000259" key="1">
    <source>
        <dbReference type="PROSITE" id="PS50177"/>
    </source>
</evidence>
<feature type="domain" description="NTF2" evidence="1">
    <location>
        <begin position="36"/>
        <end position="80"/>
    </location>
</feature>